<dbReference type="HOGENOM" id="CLU_110781_4_1_1"/>
<organism evidence="9 10">
    <name type="scientific">Lodderomyces elongisporus (strain ATCC 11503 / CBS 2605 / JCM 1781 / NBRC 1676 / NRRL YB-4239)</name>
    <name type="common">Yeast</name>
    <name type="synonym">Saccharomyces elongisporus</name>
    <dbReference type="NCBI Taxonomy" id="379508"/>
    <lineage>
        <taxon>Eukaryota</taxon>
        <taxon>Fungi</taxon>
        <taxon>Dikarya</taxon>
        <taxon>Ascomycota</taxon>
        <taxon>Saccharomycotina</taxon>
        <taxon>Pichiomycetes</taxon>
        <taxon>Debaryomycetaceae</taxon>
        <taxon>Candida/Lodderomyces clade</taxon>
        <taxon>Lodderomyces</taxon>
    </lineage>
</organism>
<accession>A5E3N8</accession>
<feature type="transmembrane region" description="Helical" evidence="8">
    <location>
        <begin position="85"/>
        <end position="103"/>
    </location>
</feature>
<comment type="similarity">
    <text evidence="2">Belongs to the EMC6 family.</text>
</comment>
<keyword evidence="10" id="KW-1185">Reference proteome</keyword>
<dbReference type="InterPro" id="IPR008504">
    <property type="entry name" value="Emc6"/>
</dbReference>
<dbReference type="InParanoid" id="A5E3N8"/>
<sequence>MSSVEKLYSQANIDTNVQKLQHVHDVTSLVLGVVAGIMTLESLYGFAVYIIGILITNLAFYIICGEKQANKFFKKPIQEIFVNGLLNNTPGFIMLWCLVYALVKSSS</sequence>
<keyword evidence="7 8" id="KW-0472">Membrane</keyword>
<evidence type="ECO:0000313" key="10">
    <source>
        <dbReference type="Proteomes" id="UP000001996"/>
    </source>
</evidence>
<dbReference type="FunCoup" id="A5E3N8">
    <property type="interactions" value="18"/>
</dbReference>
<dbReference type="InterPro" id="IPR029008">
    <property type="entry name" value="EMC6-like"/>
</dbReference>
<dbReference type="OrthoDB" id="16510at2759"/>
<proteinExistence type="inferred from homology"/>
<evidence type="ECO:0000256" key="8">
    <source>
        <dbReference type="SAM" id="Phobius"/>
    </source>
</evidence>
<dbReference type="KEGG" id="lel:PVL30_003952"/>
<evidence type="ECO:0000256" key="6">
    <source>
        <dbReference type="ARBA" id="ARBA00022989"/>
    </source>
</evidence>
<dbReference type="Pfam" id="PF07019">
    <property type="entry name" value="EMC6"/>
    <property type="match status" value="1"/>
</dbReference>
<evidence type="ECO:0000313" key="9">
    <source>
        <dbReference type="EMBL" id="EDK46046.1"/>
    </source>
</evidence>
<dbReference type="GO" id="GO:0072546">
    <property type="term" value="C:EMC complex"/>
    <property type="evidence" value="ECO:0007669"/>
    <property type="project" value="InterPro"/>
</dbReference>
<evidence type="ECO:0000256" key="1">
    <source>
        <dbReference type="ARBA" id="ARBA00004477"/>
    </source>
</evidence>
<protein>
    <recommendedName>
        <fullName evidence="3">ER membrane protein complex subunit 6</fullName>
    </recommendedName>
</protein>
<comment type="subcellular location">
    <subcellularLocation>
        <location evidence="1">Endoplasmic reticulum membrane</location>
        <topology evidence="1">Multi-pass membrane protein</topology>
    </subcellularLocation>
</comment>
<gene>
    <name evidence="9" type="ORF">LELG_04226</name>
</gene>
<evidence type="ECO:0000256" key="3">
    <source>
        <dbReference type="ARBA" id="ARBA00020827"/>
    </source>
</evidence>
<keyword evidence="4 8" id="KW-0812">Transmembrane</keyword>
<dbReference type="GeneID" id="5231577"/>
<dbReference type="Proteomes" id="UP000001996">
    <property type="component" value="Unassembled WGS sequence"/>
</dbReference>
<dbReference type="GO" id="GO:0000045">
    <property type="term" value="P:autophagosome assembly"/>
    <property type="evidence" value="ECO:0007669"/>
    <property type="project" value="TreeGrafter"/>
</dbReference>
<reference evidence="9 10" key="1">
    <citation type="journal article" date="2009" name="Nature">
        <title>Evolution of pathogenicity and sexual reproduction in eight Candida genomes.</title>
        <authorList>
            <person name="Butler G."/>
            <person name="Rasmussen M.D."/>
            <person name="Lin M.F."/>
            <person name="Santos M.A."/>
            <person name="Sakthikumar S."/>
            <person name="Munro C.A."/>
            <person name="Rheinbay E."/>
            <person name="Grabherr M."/>
            <person name="Forche A."/>
            <person name="Reedy J.L."/>
            <person name="Agrafioti I."/>
            <person name="Arnaud M.B."/>
            <person name="Bates S."/>
            <person name="Brown A.J."/>
            <person name="Brunke S."/>
            <person name="Costanzo M.C."/>
            <person name="Fitzpatrick D.A."/>
            <person name="de Groot P.W."/>
            <person name="Harris D."/>
            <person name="Hoyer L.L."/>
            <person name="Hube B."/>
            <person name="Klis F.M."/>
            <person name="Kodira C."/>
            <person name="Lennard N."/>
            <person name="Logue M.E."/>
            <person name="Martin R."/>
            <person name="Neiman A.M."/>
            <person name="Nikolaou E."/>
            <person name="Quail M.A."/>
            <person name="Quinn J."/>
            <person name="Santos M.C."/>
            <person name="Schmitzberger F.F."/>
            <person name="Sherlock G."/>
            <person name="Shah P."/>
            <person name="Silverstein K.A."/>
            <person name="Skrzypek M.S."/>
            <person name="Soll D."/>
            <person name="Staggs R."/>
            <person name="Stansfield I."/>
            <person name="Stumpf M.P."/>
            <person name="Sudbery P.E."/>
            <person name="Srikantha T."/>
            <person name="Zeng Q."/>
            <person name="Berman J."/>
            <person name="Berriman M."/>
            <person name="Heitman J."/>
            <person name="Gow N.A."/>
            <person name="Lorenz M.C."/>
            <person name="Birren B.W."/>
            <person name="Kellis M."/>
            <person name="Cuomo C.A."/>
        </authorList>
    </citation>
    <scope>NUCLEOTIDE SEQUENCE [LARGE SCALE GENOMIC DNA]</scope>
    <source>
        <strain evidence="10">ATCC 11503 / BCRC 21390 / CBS 2605 / JCM 1781 / NBRC 1676 / NRRL YB-4239</strain>
    </source>
</reference>
<dbReference type="OMA" id="YPGFLFY"/>
<keyword evidence="6 8" id="KW-1133">Transmembrane helix</keyword>
<dbReference type="PANTHER" id="PTHR20994:SF0">
    <property type="entry name" value="ER MEMBRANE PROTEIN COMPLEX SUBUNIT 6"/>
    <property type="match status" value="1"/>
</dbReference>
<name>A5E3N8_LODEL</name>
<dbReference type="eggNOG" id="KOG4455">
    <property type="taxonomic scope" value="Eukaryota"/>
</dbReference>
<dbReference type="EMBL" id="CH981529">
    <property type="protein sequence ID" value="EDK46046.1"/>
    <property type="molecule type" value="Genomic_DNA"/>
</dbReference>
<dbReference type="PANTHER" id="PTHR20994">
    <property type="entry name" value="ER MEMBRANE PROTEIN COMPLEX SUBUNIT 6"/>
    <property type="match status" value="1"/>
</dbReference>
<dbReference type="GO" id="GO:0034975">
    <property type="term" value="P:protein folding in endoplasmic reticulum"/>
    <property type="evidence" value="ECO:0007669"/>
    <property type="project" value="TreeGrafter"/>
</dbReference>
<feature type="transmembrane region" description="Helical" evidence="8">
    <location>
        <begin position="43"/>
        <end position="64"/>
    </location>
</feature>
<dbReference type="AlphaFoldDB" id="A5E3N8"/>
<evidence type="ECO:0000256" key="2">
    <source>
        <dbReference type="ARBA" id="ARBA00009436"/>
    </source>
</evidence>
<keyword evidence="5" id="KW-0256">Endoplasmic reticulum</keyword>
<evidence type="ECO:0000256" key="5">
    <source>
        <dbReference type="ARBA" id="ARBA00022824"/>
    </source>
</evidence>
<evidence type="ECO:0000256" key="4">
    <source>
        <dbReference type="ARBA" id="ARBA00022692"/>
    </source>
</evidence>
<dbReference type="STRING" id="379508.A5E3N8"/>
<evidence type="ECO:0000256" key="7">
    <source>
        <dbReference type="ARBA" id="ARBA00023136"/>
    </source>
</evidence>
<dbReference type="VEuPathDB" id="FungiDB:LELG_04226"/>